<dbReference type="SUPFAM" id="SSF51161">
    <property type="entry name" value="Trimeric LpxA-like enzymes"/>
    <property type="match status" value="1"/>
</dbReference>
<dbReference type="AlphaFoldDB" id="A0A1W6UGT4"/>
<dbReference type="EC" id="2.3.1.197" evidence="5"/>
<dbReference type="InterPro" id="IPR050179">
    <property type="entry name" value="Trans_hexapeptide_repeat"/>
</dbReference>
<evidence type="ECO:0000313" key="5">
    <source>
        <dbReference type="EMBL" id="ARP17079.1"/>
    </source>
</evidence>
<sequence>MRIHALSDVASSAIGEGTSIWQFAVVLAGAKIGRDCNICAHTFIENDVVLGDRVTVKCGVYLWDGIEIEDDVFIGPAAAFTNDKFPRSKVWPEAFPKTKILSGASIGANATILPGITIGKNAMVGAGSVVTRSVPDYAVVVGSPAKIVRYVEKNNG</sequence>
<dbReference type="InterPro" id="IPR011004">
    <property type="entry name" value="Trimer_LpxA-like_sf"/>
</dbReference>
<dbReference type="PANTHER" id="PTHR43300">
    <property type="entry name" value="ACETYLTRANSFERASE"/>
    <property type="match status" value="1"/>
</dbReference>
<dbReference type="CDD" id="cd03358">
    <property type="entry name" value="LbH_WxcM_N_like"/>
    <property type="match status" value="1"/>
</dbReference>
<evidence type="ECO:0000256" key="3">
    <source>
        <dbReference type="ARBA" id="ARBA00022737"/>
    </source>
</evidence>
<evidence type="ECO:0000256" key="4">
    <source>
        <dbReference type="ARBA" id="ARBA00023315"/>
    </source>
</evidence>
<proteinExistence type="inferred from homology"/>
<gene>
    <name evidence="5" type="primary">fdtC</name>
    <name evidence="5" type="ORF">K05K4_01830</name>
</gene>
<dbReference type="PANTHER" id="PTHR43300:SF4">
    <property type="entry name" value="ACYL-[ACYL-CARRIER-PROTEIN]--UDP-N-ACETYLGLUCOSAMINE O-ACYLTRANSFERASE"/>
    <property type="match status" value="1"/>
</dbReference>
<dbReference type="PROSITE" id="PS00101">
    <property type="entry name" value="HEXAPEP_TRANSFERASES"/>
    <property type="match status" value="1"/>
</dbReference>
<evidence type="ECO:0000256" key="2">
    <source>
        <dbReference type="ARBA" id="ARBA00022679"/>
    </source>
</evidence>
<dbReference type="GO" id="GO:0016746">
    <property type="term" value="F:acyltransferase activity"/>
    <property type="evidence" value="ECO:0007669"/>
    <property type="project" value="UniProtKB-KW"/>
</dbReference>
<keyword evidence="2 5" id="KW-0808">Transferase</keyword>
<accession>A0A1W6UGT4</accession>
<keyword evidence="3" id="KW-0677">Repeat</keyword>
<organism evidence="5">
    <name type="scientific">Vibrio alginolyticus</name>
    <dbReference type="NCBI Taxonomy" id="663"/>
    <lineage>
        <taxon>Bacteria</taxon>
        <taxon>Pseudomonadati</taxon>
        <taxon>Pseudomonadota</taxon>
        <taxon>Gammaproteobacteria</taxon>
        <taxon>Vibrionales</taxon>
        <taxon>Vibrionaceae</taxon>
        <taxon>Vibrio</taxon>
    </lineage>
</organism>
<protein>
    <submittedName>
        <fullName evidence="5">dTDP-3-amino-3,6-dideoxy-alpha-D-galactopyranose 3-N-acetyltransferase</fullName>
        <ecNumber evidence="5">2.3.1.197</ecNumber>
    </submittedName>
</protein>
<dbReference type="RefSeq" id="WP_047009430.1">
    <property type="nucleotide sequence ID" value="NZ_CP017889.1"/>
</dbReference>
<name>A0A1W6UGT4_VIBAL</name>
<reference evidence="5" key="1">
    <citation type="submission" date="2016-10" db="EMBL/GenBank/DDBJ databases">
        <title>The High Quality Genome of Vibrio alginolyticus K01M1.</title>
        <authorList>
            <person name="Wendling C."/>
            <person name="Chibani C.M."/>
            <person name="Hertel R."/>
            <person name="Sproer C."/>
            <person name="Bunk B."/>
            <person name="Overmann J."/>
            <person name="Roth O."/>
            <person name="Liesegang H."/>
        </authorList>
    </citation>
    <scope>NUCLEOTIDE SEQUENCE</scope>
    <source>
        <strain evidence="5">K05K4</strain>
    </source>
</reference>
<keyword evidence="4 5" id="KW-0012">Acyltransferase</keyword>
<comment type="similarity">
    <text evidence="1">Belongs to the transferase hexapeptide repeat family.</text>
</comment>
<dbReference type="EMBL" id="CP017902">
    <property type="protein sequence ID" value="ARP17079.1"/>
    <property type="molecule type" value="Genomic_DNA"/>
</dbReference>
<dbReference type="InterPro" id="IPR001451">
    <property type="entry name" value="Hexapep"/>
</dbReference>
<evidence type="ECO:0000256" key="1">
    <source>
        <dbReference type="ARBA" id="ARBA00007274"/>
    </source>
</evidence>
<dbReference type="Pfam" id="PF00132">
    <property type="entry name" value="Hexapep"/>
    <property type="match status" value="2"/>
</dbReference>
<dbReference type="InterPro" id="IPR018357">
    <property type="entry name" value="Hexapep_transf_CS"/>
</dbReference>
<dbReference type="Gene3D" id="2.160.10.10">
    <property type="entry name" value="Hexapeptide repeat proteins"/>
    <property type="match status" value="1"/>
</dbReference>